<dbReference type="EMBL" id="JAEKJR010000001">
    <property type="protein sequence ID" value="MBN8430079.1"/>
    <property type="molecule type" value="Genomic_DNA"/>
</dbReference>
<dbReference type="SUPFAM" id="SSF52425">
    <property type="entry name" value="Cryptochrome/photolyase, N-terminal domain"/>
    <property type="match status" value="1"/>
</dbReference>
<dbReference type="InterPro" id="IPR002081">
    <property type="entry name" value="Cryptochrome/DNA_photolyase_1"/>
</dbReference>
<keyword evidence="5 6" id="KW-0157">Chromophore</keyword>
<dbReference type="RefSeq" id="WP_206999472.1">
    <property type="nucleotide sequence ID" value="NZ_JAEKJR010000001.1"/>
</dbReference>
<dbReference type="PROSITE" id="PS51645">
    <property type="entry name" value="PHR_CRY_ALPHA_BETA"/>
    <property type="match status" value="1"/>
</dbReference>
<dbReference type="NCBIfam" id="TIGR02765">
    <property type="entry name" value="crypto_DASH"/>
    <property type="match status" value="1"/>
</dbReference>
<evidence type="ECO:0000256" key="5">
    <source>
        <dbReference type="ARBA" id="ARBA00022991"/>
    </source>
</evidence>
<accession>A0ABS3E4P0</accession>
<feature type="domain" description="Photolyase/cryptochrome alpha/beta" evidence="7">
    <location>
        <begin position="1"/>
        <end position="139"/>
    </location>
</feature>
<dbReference type="InterPro" id="IPR036134">
    <property type="entry name" value="Crypto/Photolyase_FAD-like_sf"/>
</dbReference>
<dbReference type="InterPro" id="IPR014729">
    <property type="entry name" value="Rossmann-like_a/b/a_fold"/>
</dbReference>
<keyword evidence="4 6" id="KW-0274">FAD</keyword>
<comment type="cofactor">
    <cofactor evidence="6">
        <name>FAD</name>
        <dbReference type="ChEBI" id="CHEBI:57692"/>
    </cofactor>
    <text evidence="6">Binds 1 FAD per subunit.</text>
</comment>
<comment type="similarity">
    <text evidence="1 6">Belongs to the DNA photolyase class-1 family.</text>
</comment>
<comment type="function">
    <text evidence="6">May have a photoreceptor function.</text>
</comment>
<evidence type="ECO:0000256" key="3">
    <source>
        <dbReference type="ARBA" id="ARBA00022630"/>
    </source>
</evidence>
<dbReference type="Gene3D" id="3.40.50.620">
    <property type="entry name" value="HUPs"/>
    <property type="match status" value="1"/>
</dbReference>
<dbReference type="InterPro" id="IPR006050">
    <property type="entry name" value="DNA_photolyase_N"/>
</dbReference>
<evidence type="ECO:0000313" key="9">
    <source>
        <dbReference type="Proteomes" id="UP000664293"/>
    </source>
</evidence>
<dbReference type="Gene3D" id="1.25.40.80">
    <property type="match status" value="1"/>
</dbReference>
<name>A0ABS3E4P0_9GAMM</name>
<evidence type="ECO:0000256" key="1">
    <source>
        <dbReference type="ARBA" id="ARBA00005862"/>
    </source>
</evidence>
<organism evidence="8 9">
    <name type="scientific">Microbulbifer salipaludis</name>
    <dbReference type="NCBI Taxonomy" id="187980"/>
    <lineage>
        <taxon>Bacteria</taxon>
        <taxon>Pseudomonadati</taxon>
        <taxon>Pseudomonadota</taxon>
        <taxon>Gammaproteobacteria</taxon>
        <taxon>Cellvibrionales</taxon>
        <taxon>Microbulbiferaceae</taxon>
        <taxon>Microbulbifer</taxon>
    </lineage>
</organism>
<keyword evidence="9" id="KW-1185">Reference proteome</keyword>
<dbReference type="InterPro" id="IPR005101">
    <property type="entry name" value="Cryptochr/Photolyase_FAD-bd"/>
</dbReference>
<evidence type="ECO:0000256" key="2">
    <source>
        <dbReference type="ARBA" id="ARBA00017881"/>
    </source>
</evidence>
<evidence type="ECO:0000259" key="7">
    <source>
        <dbReference type="PROSITE" id="PS51645"/>
    </source>
</evidence>
<dbReference type="PRINTS" id="PR00147">
    <property type="entry name" value="DNAPHOTLYASE"/>
</dbReference>
<protein>
    <recommendedName>
        <fullName evidence="2 6">Cryptochrome DASH</fullName>
    </recommendedName>
</protein>
<gene>
    <name evidence="8" type="ORF">JF535_04345</name>
</gene>
<evidence type="ECO:0000256" key="4">
    <source>
        <dbReference type="ARBA" id="ARBA00022827"/>
    </source>
</evidence>
<dbReference type="Gene3D" id="1.10.579.10">
    <property type="entry name" value="DNA Cyclobutane Dipyrimidine Photolyase, subunit A, domain 3"/>
    <property type="match status" value="1"/>
</dbReference>
<dbReference type="Pfam" id="PF00875">
    <property type="entry name" value="DNA_photolyase"/>
    <property type="match status" value="1"/>
</dbReference>
<reference evidence="8 9" key="1">
    <citation type="submission" date="2020-12" db="EMBL/GenBank/DDBJ databases">
        <title>Oil enriched cultivation method for isolating marine PHA-producing bacteria.</title>
        <authorList>
            <person name="Zheng W."/>
            <person name="Yu S."/>
            <person name="Huang Y."/>
        </authorList>
    </citation>
    <scope>NUCLEOTIDE SEQUENCE [LARGE SCALE GENOMIC DNA]</scope>
    <source>
        <strain evidence="8 9">SN0-2</strain>
    </source>
</reference>
<evidence type="ECO:0000313" key="8">
    <source>
        <dbReference type="EMBL" id="MBN8430079.1"/>
    </source>
</evidence>
<dbReference type="InterPro" id="IPR014133">
    <property type="entry name" value="Cry_DASH"/>
</dbReference>
<comment type="cofactor">
    <cofactor evidence="6">
        <name>(6R)-5,10-methylene-5,6,7,8-tetrahydrofolate</name>
        <dbReference type="ChEBI" id="CHEBI:15636"/>
    </cofactor>
    <text evidence="6">Binds 1 5,10-methenyltetrahydrofolate (MTHF) per subunit.</text>
</comment>
<dbReference type="SUPFAM" id="SSF48173">
    <property type="entry name" value="Cryptochrome/photolyase FAD-binding domain"/>
    <property type="match status" value="1"/>
</dbReference>
<dbReference type="Proteomes" id="UP000664293">
    <property type="component" value="Unassembled WGS sequence"/>
</dbReference>
<dbReference type="Pfam" id="PF03441">
    <property type="entry name" value="FAD_binding_7"/>
    <property type="match status" value="1"/>
</dbReference>
<keyword evidence="3 6" id="KW-0285">Flavoprotein</keyword>
<evidence type="ECO:0000256" key="6">
    <source>
        <dbReference type="RuleBase" id="RU367151"/>
    </source>
</evidence>
<dbReference type="PANTHER" id="PTHR11455">
    <property type="entry name" value="CRYPTOCHROME"/>
    <property type="match status" value="1"/>
</dbReference>
<proteinExistence type="inferred from homology"/>
<dbReference type="PANTHER" id="PTHR11455:SF22">
    <property type="entry name" value="CRYPTOCHROME DASH"/>
    <property type="match status" value="1"/>
</dbReference>
<comment type="caution">
    <text evidence="8">The sequence shown here is derived from an EMBL/GenBank/DDBJ whole genome shotgun (WGS) entry which is preliminary data.</text>
</comment>
<sequence>MNNLVWFRNDLRSSDHPGLSAACESAQQNNGNVLGLYCLDPRHFARDQYGFRRTERFRAQFLLQTLSDLQRQLASLNIPLLIVHEHPEVAIPGVVNNYGISDIYLQQEWTRDEQRVRDSVMAAAGMTTVRAHAFYGQFLLHPEDLPFPPQQLPGVFTAFRKACEQQWNVRPPVPRPSPMPAPNWQPATQADCPLTLPTLTQLGLSECIPDTRSAFPFCGGGAAAQQRIQHYFWETENLARYKHTRDGLVGSDYSSKLSPWLANGSLSARQLYWQIKEFERDVKANEDTYWLVFELMWRDYFKYVSLKHGDRIFQLGGILEKDYPWQNDPDELARWINGDTQYDFVNANMHEIAATGWMSNRGRQNVASYFARERQQDWRIGAAYFESLLLDYDVHSNYGNWMYNSGVGNDPRDRRFDIERQASIYDKDRRYRDLWLASAAAP</sequence>
<dbReference type="InterPro" id="IPR036155">
    <property type="entry name" value="Crypto/Photolyase_N_sf"/>
</dbReference>